<organism evidence="1">
    <name type="scientific">uncultured virus</name>
    <dbReference type="NCBI Taxonomy" id="340016"/>
    <lineage>
        <taxon>Viruses</taxon>
        <taxon>environmental samples</taxon>
    </lineage>
</organism>
<sequence length="208" mass="21725">MIGTGILGMLGPQPGISNTLDLGGDQKIQDYLAGAGTSTTGPGGGTLYTGGDDLLLPAVSKQPLPIGVRPPGFVDRPGGPIIDPGRDPNFNMRPLPVMPRPGPGFPGIGGGIEGILPQPVNPLPSPGQPDFGQFKDDLLSGIGDLFKQYFDQQQDTPSINEPFDIQGINPSPSKPSPLGLLDQNNFAQNDITSQQVFGSMLTPFGRQQ</sequence>
<reference evidence="1" key="2">
    <citation type="journal article" date="2017" name="Nat. Commun.">
        <title>Single-virus genomics reveals hidden cosmopolitan and abundant viruses.</title>
        <authorList>
            <person name="Martinez-Hernandez F."/>
            <person name="Fornas O."/>
            <person name="Lluesma Gomez M."/>
            <person name="Bolduc B."/>
            <person name="de la Cruz Pena M.J."/>
            <person name="Martinez J.M."/>
            <person name="Anton J."/>
            <person name="Gasol J.M."/>
            <person name="Rosselli R."/>
            <person name="Rodriguez-Valera F."/>
            <person name="Sullivan M.B."/>
            <person name="Acinas S.G."/>
            <person name="Martinez-Garcia M."/>
        </authorList>
    </citation>
    <scope>NUCLEOTIDE SEQUENCE</scope>
</reference>
<protein>
    <submittedName>
        <fullName evidence="1">Uncharacterized protein</fullName>
    </submittedName>
</protein>
<evidence type="ECO:0000313" key="1">
    <source>
        <dbReference type="EMBL" id="ASF00432.1"/>
    </source>
</evidence>
<accession>A0A218MMB2</accession>
<dbReference type="EMBL" id="KY052835">
    <property type="protein sequence ID" value="ASF00432.1"/>
    <property type="molecule type" value="Genomic_DNA"/>
</dbReference>
<reference evidence="1" key="1">
    <citation type="submission" date="2016-10" db="EMBL/GenBank/DDBJ databases">
        <authorList>
            <person name="Varghese N."/>
        </authorList>
    </citation>
    <scope>NUCLEOTIDE SEQUENCE</scope>
</reference>
<proteinExistence type="predicted"/>
<name>A0A218MMB2_9VIRU</name>